<feature type="compositionally biased region" description="Basic and acidic residues" evidence="1">
    <location>
        <begin position="1"/>
        <end position="21"/>
    </location>
</feature>
<evidence type="ECO:0000313" key="4">
    <source>
        <dbReference type="Proteomes" id="UP000183809"/>
    </source>
</evidence>
<feature type="region of interest" description="Disordered" evidence="1">
    <location>
        <begin position="1"/>
        <end position="27"/>
    </location>
</feature>
<gene>
    <name evidence="3" type="ORF">BKCO1_1400089</name>
</gene>
<organism evidence="3 4">
    <name type="scientific">Diplodia corticola</name>
    <dbReference type="NCBI Taxonomy" id="236234"/>
    <lineage>
        <taxon>Eukaryota</taxon>
        <taxon>Fungi</taxon>
        <taxon>Dikarya</taxon>
        <taxon>Ascomycota</taxon>
        <taxon>Pezizomycotina</taxon>
        <taxon>Dothideomycetes</taxon>
        <taxon>Dothideomycetes incertae sedis</taxon>
        <taxon>Botryosphaeriales</taxon>
        <taxon>Botryosphaeriaceae</taxon>
        <taxon>Diplodia</taxon>
    </lineage>
</organism>
<reference evidence="3 4" key="1">
    <citation type="submission" date="2016-10" db="EMBL/GenBank/DDBJ databases">
        <title>Proteomics and genomics reveal pathogen-plant mechanisms compatible with a hemibiotrophic lifestyle of Diplodia corticola.</title>
        <authorList>
            <person name="Fernandes I."/>
            <person name="De Jonge R."/>
            <person name="Van De Peer Y."/>
            <person name="Devreese B."/>
            <person name="Alves A."/>
            <person name="Esteves A.C."/>
        </authorList>
    </citation>
    <scope>NUCLEOTIDE SEQUENCE [LARGE SCALE GENOMIC DNA]</scope>
    <source>
        <strain evidence="3 4">CBS 112549</strain>
    </source>
</reference>
<protein>
    <recommendedName>
        <fullName evidence="2">C2H2-type domain-containing protein</fullName>
    </recommendedName>
</protein>
<dbReference type="Proteomes" id="UP000183809">
    <property type="component" value="Unassembled WGS sequence"/>
</dbReference>
<evidence type="ECO:0000313" key="3">
    <source>
        <dbReference type="EMBL" id="OJD36023.1"/>
    </source>
</evidence>
<evidence type="ECO:0000259" key="2">
    <source>
        <dbReference type="PROSITE" id="PS00028"/>
    </source>
</evidence>
<comment type="caution">
    <text evidence="3">The sequence shown here is derived from an EMBL/GenBank/DDBJ whole genome shotgun (WGS) entry which is preliminary data.</text>
</comment>
<dbReference type="InterPro" id="IPR013087">
    <property type="entry name" value="Znf_C2H2_type"/>
</dbReference>
<feature type="region of interest" description="Disordered" evidence="1">
    <location>
        <begin position="241"/>
        <end position="264"/>
    </location>
</feature>
<dbReference type="AlphaFoldDB" id="A0A1J9S673"/>
<dbReference type="GeneID" id="31011428"/>
<feature type="region of interest" description="Disordered" evidence="1">
    <location>
        <begin position="447"/>
        <end position="469"/>
    </location>
</feature>
<feature type="domain" description="C2H2-type" evidence="2">
    <location>
        <begin position="436"/>
        <end position="459"/>
    </location>
</feature>
<dbReference type="RefSeq" id="XP_020132283.1">
    <property type="nucleotide sequence ID" value="XM_020271169.1"/>
</dbReference>
<name>A0A1J9S673_9PEZI</name>
<dbReference type="PROSITE" id="PS00028">
    <property type="entry name" value="ZINC_FINGER_C2H2_1"/>
    <property type="match status" value="1"/>
</dbReference>
<sequence>MIRFNRERKSTHGHIDTEGKRYPQNTTSESHEAIAAESIAELPTTAVVELPTPTPERVLELPTTKELPAELCANNHPVHELSATELVELPTNEPIAETSTTDAQAGEKDLEHSIMAGQAHQEPEASYSWVPEPHQSPSTFWNTGFSFLPPRDSSQQPLPSRSDASNLHPIQPAPVSHVVHTPNLPVDRPSSMMAYPNPRHQPALRRGASLTLNVMPPYHFRSSQFQQVQLTPLSSASAYGSDQSSVSPFSNSNFPSELSTPATPALSCGGDSGCHSATSPLHNGLSHQDGLVPGDDALAGGTELVLFECLNHKCPVMDCPLLCLDIMLSATLIEERKEQIPDTQIIYSDYKTPFTGCLQRSKCNLKRTRDSSFPESPKEKIPCNFNEEYKEHIPDSQMICPDCKMSFTGSRHDSKRNLKRHCDFSCPKNPREKLPCRVEGCESRFARSDGRNKHEKKAHGYVASDRKKS</sequence>
<feature type="compositionally biased region" description="Low complexity" evidence="1">
    <location>
        <begin position="241"/>
        <end position="256"/>
    </location>
</feature>
<feature type="compositionally biased region" description="Polar residues" evidence="1">
    <location>
        <begin position="152"/>
        <end position="165"/>
    </location>
</feature>
<proteinExistence type="predicted"/>
<evidence type="ECO:0000256" key="1">
    <source>
        <dbReference type="SAM" id="MobiDB-lite"/>
    </source>
</evidence>
<keyword evidence="4" id="KW-1185">Reference proteome</keyword>
<feature type="region of interest" description="Disordered" evidence="1">
    <location>
        <begin position="144"/>
        <end position="179"/>
    </location>
</feature>
<dbReference type="EMBL" id="MNUE01000014">
    <property type="protein sequence ID" value="OJD36023.1"/>
    <property type="molecule type" value="Genomic_DNA"/>
</dbReference>
<accession>A0A1J9S673</accession>